<evidence type="ECO:0000313" key="2">
    <source>
        <dbReference type="EMBL" id="MFC5656922.1"/>
    </source>
</evidence>
<reference evidence="3" key="1">
    <citation type="journal article" date="2019" name="Int. J. Syst. Evol. Microbiol.">
        <title>The Global Catalogue of Microorganisms (GCM) 10K type strain sequencing project: providing services to taxonomists for standard genome sequencing and annotation.</title>
        <authorList>
            <consortium name="The Broad Institute Genomics Platform"/>
            <consortium name="The Broad Institute Genome Sequencing Center for Infectious Disease"/>
            <person name="Wu L."/>
            <person name="Ma J."/>
        </authorList>
    </citation>
    <scope>NUCLEOTIDE SEQUENCE [LARGE SCALE GENOMIC DNA]</scope>
    <source>
        <strain evidence="3">KCTC 5701</strain>
    </source>
</reference>
<accession>A0ABW0WFA7</accession>
<evidence type="ECO:0000256" key="1">
    <source>
        <dbReference type="SAM" id="MobiDB-lite"/>
    </source>
</evidence>
<protein>
    <submittedName>
        <fullName evidence="2">Uncharacterized protein</fullName>
    </submittedName>
</protein>
<dbReference type="EMBL" id="JBHSOE010000022">
    <property type="protein sequence ID" value="MFC5656922.1"/>
    <property type="molecule type" value="Genomic_DNA"/>
</dbReference>
<feature type="region of interest" description="Disordered" evidence="1">
    <location>
        <begin position="1"/>
        <end position="39"/>
    </location>
</feature>
<dbReference type="RefSeq" id="WP_344348870.1">
    <property type="nucleotide sequence ID" value="NZ_BAAASM010000020.1"/>
</dbReference>
<keyword evidence="3" id="KW-1185">Reference proteome</keyword>
<comment type="caution">
    <text evidence="2">The sequence shown here is derived from an EMBL/GenBank/DDBJ whole genome shotgun (WGS) entry which is preliminary data.</text>
</comment>
<name>A0ABW0WFA7_STRNO</name>
<feature type="compositionally biased region" description="Basic residues" evidence="1">
    <location>
        <begin position="10"/>
        <end position="24"/>
    </location>
</feature>
<dbReference type="Proteomes" id="UP001596065">
    <property type="component" value="Unassembled WGS sequence"/>
</dbReference>
<sequence length="75" mass="8613">MGEPVPGGHGGRRRRRRRKARRALHSLTAGDIPAPHRDRVPEAGDQVQELKHLREPNQLRRLEQAITPRRPCSAW</sequence>
<gene>
    <name evidence="2" type="ORF">ACFP3J_15690</name>
</gene>
<proteinExistence type="predicted"/>
<evidence type="ECO:0000313" key="3">
    <source>
        <dbReference type="Proteomes" id="UP001596065"/>
    </source>
</evidence>
<organism evidence="2 3">
    <name type="scientific">Streptomyces nogalater</name>
    <dbReference type="NCBI Taxonomy" id="38314"/>
    <lineage>
        <taxon>Bacteria</taxon>
        <taxon>Bacillati</taxon>
        <taxon>Actinomycetota</taxon>
        <taxon>Actinomycetes</taxon>
        <taxon>Kitasatosporales</taxon>
        <taxon>Streptomycetaceae</taxon>
        <taxon>Streptomyces</taxon>
    </lineage>
</organism>